<reference evidence="2 3" key="1">
    <citation type="journal article" date="2017" name="Front. Microbiol.">
        <title>Labilibaculum manganireducens gen. nov., sp. nov. and Labilibaculum filiforme sp. nov., Novel Bacteroidetes Isolated from Subsurface Sediments of the Baltic Sea.</title>
        <authorList>
            <person name="Vandieken V."/>
            <person name="Marshall I.P."/>
            <person name="Niemann H."/>
            <person name="Engelen B."/>
            <person name="Cypionka H."/>
        </authorList>
    </citation>
    <scope>NUCLEOTIDE SEQUENCE [LARGE SCALE GENOMIC DNA]</scope>
    <source>
        <strain evidence="2 3">59.10-2M</strain>
    </source>
</reference>
<dbReference type="EMBL" id="MVDE01000048">
    <property type="protein sequence ID" value="PKQ61193.1"/>
    <property type="molecule type" value="Genomic_DNA"/>
</dbReference>
<proteinExistence type="predicted"/>
<evidence type="ECO:0000256" key="1">
    <source>
        <dbReference type="SAM" id="Phobius"/>
    </source>
</evidence>
<name>A0A2N3HT30_9BACT</name>
<keyword evidence="1" id="KW-1133">Transmembrane helix</keyword>
<protein>
    <recommendedName>
        <fullName evidence="4">Transmembrane protein</fullName>
    </recommendedName>
</protein>
<accession>A0A2N3HT30</accession>
<comment type="caution">
    <text evidence="2">The sequence shown here is derived from an EMBL/GenBank/DDBJ whole genome shotgun (WGS) entry which is preliminary data.</text>
</comment>
<evidence type="ECO:0000313" key="3">
    <source>
        <dbReference type="Proteomes" id="UP000233618"/>
    </source>
</evidence>
<evidence type="ECO:0008006" key="4">
    <source>
        <dbReference type="Google" id="ProtNLM"/>
    </source>
</evidence>
<dbReference type="AlphaFoldDB" id="A0A2N3HT30"/>
<keyword evidence="3" id="KW-1185">Reference proteome</keyword>
<organism evidence="2 3">
    <name type="scientific">Labilibaculum manganireducens</name>
    <dbReference type="NCBI Taxonomy" id="1940525"/>
    <lineage>
        <taxon>Bacteria</taxon>
        <taxon>Pseudomonadati</taxon>
        <taxon>Bacteroidota</taxon>
        <taxon>Bacteroidia</taxon>
        <taxon>Marinilabiliales</taxon>
        <taxon>Marinifilaceae</taxon>
        <taxon>Labilibaculum</taxon>
    </lineage>
</organism>
<keyword evidence="1" id="KW-0812">Transmembrane</keyword>
<gene>
    <name evidence="2" type="ORF">BZG01_19790</name>
</gene>
<keyword evidence="1" id="KW-0472">Membrane</keyword>
<dbReference type="Proteomes" id="UP000233618">
    <property type="component" value="Unassembled WGS sequence"/>
</dbReference>
<evidence type="ECO:0000313" key="2">
    <source>
        <dbReference type="EMBL" id="PKQ61193.1"/>
    </source>
</evidence>
<sequence>MWNSQSLCQEKFSVNKTGNKKKFQNTVSSSQIKRQIKYIILSCNTSPFGVILLIIVYWHLTKHIKYYSFLLKNYKTQLLFNFILYFPDKFTFLKRKQYQPIKIPLYPFKTFNRLSLTKNKI</sequence>
<feature type="transmembrane region" description="Helical" evidence="1">
    <location>
        <begin position="38"/>
        <end position="60"/>
    </location>
</feature>